<keyword evidence="8" id="KW-1185">Reference proteome</keyword>
<keyword evidence="4 7" id="KW-0031">Aminopeptidase</keyword>
<dbReference type="GO" id="GO:0006508">
    <property type="term" value="P:proteolysis"/>
    <property type="evidence" value="ECO:0007669"/>
    <property type="project" value="UniProtKB-KW"/>
</dbReference>
<comment type="similarity">
    <text evidence="4">Belongs to the peptidase C1 family.</text>
</comment>
<dbReference type="InterPro" id="IPR038765">
    <property type="entry name" value="Papain-like_cys_pep_sf"/>
</dbReference>
<evidence type="ECO:0000256" key="4">
    <source>
        <dbReference type="PIRNR" id="PIRNR005700"/>
    </source>
</evidence>
<dbReference type="KEGG" id="fax:FUAX_21610"/>
<name>A0AAU9CTF4_9BACT</name>
<dbReference type="GO" id="GO:0043418">
    <property type="term" value="P:homocysteine catabolic process"/>
    <property type="evidence" value="ECO:0007669"/>
    <property type="project" value="TreeGrafter"/>
</dbReference>
<dbReference type="InterPro" id="IPR004134">
    <property type="entry name" value="Peptidase_C1B"/>
</dbReference>
<dbReference type="Gene3D" id="3.90.70.10">
    <property type="entry name" value="Cysteine proteinases"/>
    <property type="match status" value="1"/>
</dbReference>
<dbReference type="SUPFAM" id="SSF54001">
    <property type="entry name" value="Cysteine proteinases"/>
    <property type="match status" value="1"/>
</dbReference>
<dbReference type="EMBL" id="AP025314">
    <property type="protein sequence ID" value="BDD09729.1"/>
    <property type="molecule type" value="Genomic_DNA"/>
</dbReference>
<dbReference type="PANTHER" id="PTHR10363">
    <property type="entry name" value="BLEOMYCIN HYDROLASE"/>
    <property type="match status" value="1"/>
</dbReference>
<evidence type="ECO:0000256" key="3">
    <source>
        <dbReference type="ARBA" id="ARBA00022807"/>
    </source>
</evidence>
<sequence length="389" mass="44428">MINNHLSRLMMMAVALFAFGTASAQKTVKNKKDGAYTFTILKNNDAHAVQNQNRTGTCWSFSSLSFFESELARMGKGDYHLSEMFVVRNTYMDKSDRYVRMNGFLNYGPGGAFHDVRNVIRDHGMVPESVYGGLNYGFDKHNHGEMDEVLLGMVKAVVKNKSRRLTDSWKPAISSTLDAYLGEAPKTFEVDGKEYTPESYAKESGLNPDDYVELTSYTHHPFYSKFIIEVPDNWAWDEVYNLPIDEFMAVMENAIEEGYTIAWAADVSEKGFSHKNGLAVVPDFDAMSKKEKEKMWDNVIPELKITQEMRQKAFDDYRTTDDHGMHITGLAKDQDGKKFYIVKNSWGDESNECGGYFYASENFVKYKTMDIMIHKDAIPKNIRKKLGLK</sequence>
<evidence type="ECO:0000256" key="1">
    <source>
        <dbReference type="ARBA" id="ARBA00022670"/>
    </source>
</evidence>
<dbReference type="PANTHER" id="PTHR10363:SF2">
    <property type="entry name" value="BLEOMYCIN HYDROLASE"/>
    <property type="match status" value="1"/>
</dbReference>
<dbReference type="AlphaFoldDB" id="A0AAU9CTF4"/>
<keyword evidence="1 4" id="KW-0645">Protease</keyword>
<proteinExistence type="inferred from homology"/>
<dbReference type="Proteomes" id="UP001348817">
    <property type="component" value="Chromosome"/>
</dbReference>
<evidence type="ECO:0000256" key="2">
    <source>
        <dbReference type="ARBA" id="ARBA00022801"/>
    </source>
</evidence>
<dbReference type="InterPro" id="IPR000169">
    <property type="entry name" value="Pept_cys_AS"/>
</dbReference>
<organism evidence="7 8">
    <name type="scientific">Fulvitalea axinellae</name>
    <dbReference type="NCBI Taxonomy" id="1182444"/>
    <lineage>
        <taxon>Bacteria</taxon>
        <taxon>Pseudomonadati</taxon>
        <taxon>Bacteroidota</taxon>
        <taxon>Cytophagia</taxon>
        <taxon>Cytophagales</taxon>
        <taxon>Persicobacteraceae</taxon>
        <taxon>Fulvitalea</taxon>
    </lineage>
</organism>
<dbReference type="PROSITE" id="PS00139">
    <property type="entry name" value="THIOL_PROTEASE_CYS"/>
    <property type="match status" value="1"/>
</dbReference>
<feature type="active site" evidence="5">
    <location>
        <position position="58"/>
    </location>
</feature>
<gene>
    <name evidence="7" type="ORF">FUAX_21610</name>
</gene>
<reference evidence="7 8" key="1">
    <citation type="submission" date="2021-12" db="EMBL/GenBank/DDBJ databases">
        <title>Genome sequencing of bacteria with rrn-lacking chromosome and rrn-plasmid.</title>
        <authorList>
            <person name="Anda M."/>
            <person name="Iwasaki W."/>
        </authorList>
    </citation>
    <scope>NUCLEOTIDE SEQUENCE [LARGE SCALE GENOMIC DNA]</scope>
    <source>
        <strain evidence="7 8">DSM 100852</strain>
    </source>
</reference>
<feature type="chain" id="PRO_5043538124" description="Aminopeptidase" evidence="6">
    <location>
        <begin position="25"/>
        <end position="389"/>
    </location>
</feature>
<feature type="signal peptide" evidence="6">
    <location>
        <begin position="1"/>
        <end position="24"/>
    </location>
</feature>
<keyword evidence="2 4" id="KW-0378">Hydrolase</keyword>
<dbReference type="Pfam" id="PF03051">
    <property type="entry name" value="Peptidase_C1_2"/>
    <property type="match status" value="1"/>
</dbReference>
<accession>A0AAU9CTF4</accession>
<evidence type="ECO:0000313" key="8">
    <source>
        <dbReference type="Proteomes" id="UP001348817"/>
    </source>
</evidence>
<keyword evidence="3 4" id="KW-0788">Thiol protease</keyword>
<dbReference type="PIRSF" id="PIRSF005700">
    <property type="entry name" value="PepC"/>
    <property type="match status" value="1"/>
</dbReference>
<dbReference type="GO" id="GO:0005737">
    <property type="term" value="C:cytoplasm"/>
    <property type="evidence" value="ECO:0007669"/>
    <property type="project" value="TreeGrafter"/>
</dbReference>
<keyword evidence="6" id="KW-0732">Signal</keyword>
<protein>
    <recommendedName>
        <fullName evidence="4">Aminopeptidase</fullName>
    </recommendedName>
</protein>
<evidence type="ECO:0000256" key="5">
    <source>
        <dbReference type="PIRSR" id="PIRSR005700-1"/>
    </source>
</evidence>
<feature type="active site" evidence="5">
    <location>
        <position position="344"/>
    </location>
</feature>
<evidence type="ECO:0000313" key="7">
    <source>
        <dbReference type="EMBL" id="BDD09729.1"/>
    </source>
</evidence>
<evidence type="ECO:0000256" key="6">
    <source>
        <dbReference type="SAM" id="SignalP"/>
    </source>
</evidence>
<dbReference type="RefSeq" id="WP_338391324.1">
    <property type="nucleotide sequence ID" value="NZ_AP025314.1"/>
</dbReference>
<dbReference type="GO" id="GO:0009636">
    <property type="term" value="P:response to toxic substance"/>
    <property type="evidence" value="ECO:0007669"/>
    <property type="project" value="TreeGrafter"/>
</dbReference>
<feature type="active site" evidence="5">
    <location>
        <position position="323"/>
    </location>
</feature>
<dbReference type="GO" id="GO:0070005">
    <property type="term" value="F:cysteine-type aminopeptidase activity"/>
    <property type="evidence" value="ECO:0007669"/>
    <property type="project" value="InterPro"/>
</dbReference>